<evidence type="ECO:0000313" key="2">
    <source>
        <dbReference type="EMBL" id="GBL86387.1"/>
    </source>
</evidence>
<comment type="caution">
    <text evidence="2">The sequence shown here is derived from an EMBL/GenBank/DDBJ whole genome shotgun (WGS) entry which is preliminary data.</text>
</comment>
<evidence type="ECO:0000313" key="3">
    <source>
        <dbReference type="Proteomes" id="UP000499080"/>
    </source>
</evidence>
<name>A0A4Y2B3J3_ARAVE</name>
<feature type="region of interest" description="Disordered" evidence="1">
    <location>
        <begin position="1"/>
        <end position="23"/>
    </location>
</feature>
<organism evidence="2 3">
    <name type="scientific">Araneus ventricosus</name>
    <name type="common">Orbweaver spider</name>
    <name type="synonym">Epeira ventricosa</name>
    <dbReference type="NCBI Taxonomy" id="182803"/>
    <lineage>
        <taxon>Eukaryota</taxon>
        <taxon>Metazoa</taxon>
        <taxon>Ecdysozoa</taxon>
        <taxon>Arthropoda</taxon>
        <taxon>Chelicerata</taxon>
        <taxon>Arachnida</taxon>
        <taxon>Araneae</taxon>
        <taxon>Araneomorphae</taxon>
        <taxon>Entelegynae</taxon>
        <taxon>Araneoidea</taxon>
        <taxon>Araneidae</taxon>
        <taxon>Araneus</taxon>
    </lineage>
</organism>
<dbReference type="EMBL" id="BGPR01000048">
    <property type="protein sequence ID" value="GBL86387.1"/>
    <property type="molecule type" value="Genomic_DNA"/>
</dbReference>
<gene>
    <name evidence="2" type="ORF">AVEN_164557_1</name>
</gene>
<keyword evidence="3" id="KW-1185">Reference proteome</keyword>
<reference evidence="2 3" key="1">
    <citation type="journal article" date="2019" name="Sci. Rep.">
        <title>Orb-weaving spider Araneus ventricosus genome elucidates the spidroin gene catalogue.</title>
        <authorList>
            <person name="Kono N."/>
            <person name="Nakamura H."/>
            <person name="Ohtoshi R."/>
            <person name="Moran D.A.P."/>
            <person name="Shinohara A."/>
            <person name="Yoshida Y."/>
            <person name="Fujiwara M."/>
            <person name="Mori M."/>
            <person name="Tomita M."/>
            <person name="Arakawa K."/>
        </authorList>
    </citation>
    <scope>NUCLEOTIDE SEQUENCE [LARGE SCALE GENOMIC DNA]</scope>
</reference>
<dbReference type="Proteomes" id="UP000499080">
    <property type="component" value="Unassembled WGS sequence"/>
</dbReference>
<protein>
    <submittedName>
        <fullName evidence="2">Uncharacterized protein</fullName>
    </submittedName>
</protein>
<evidence type="ECO:0000256" key="1">
    <source>
        <dbReference type="SAM" id="MobiDB-lite"/>
    </source>
</evidence>
<sequence>MRRTTPETADPVQNCPPDQRGNISPSLECAPVSYTRWISCKCPSRIHCFLSRNRDSASRLLEGDESHRVEVLMENTDIFEYLNGLLSWKKSQAILFNIDKDTDEDVLLQEQTPGQKLVPG</sequence>
<dbReference type="AlphaFoldDB" id="A0A4Y2B3J3"/>
<accession>A0A4Y2B3J3</accession>
<proteinExistence type="predicted"/>